<dbReference type="SUPFAM" id="SSF51069">
    <property type="entry name" value="Carbonic anhydrase"/>
    <property type="match status" value="1"/>
</dbReference>
<keyword evidence="6" id="KW-1185">Reference proteome</keyword>
<evidence type="ECO:0000313" key="7">
    <source>
        <dbReference type="RefSeq" id="XP_032833479.1"/>
    </source>
</evidence>
<dbReference type="EC" id="4.2.1.1" evidence="4"/>
<accession>A0AAJ7XG49</accession>
<dbReference type="PROSITE" id="PS00162">
    <property type="entry name" value="ALPHA_CA_1"/>
    <property type="match status" value="1"/>
</dbReference>
<evidence type="ECO:0000256" key="2">
    <source>
        <dbReference type="ARBA" id="ARBA00022723"/>
    </source>
</evidence>
<dbReference type="GO" id="GO:0004089">
    <property type="term" value="F:carbonate dehydratase activity"/>
    <property type="evidence" value="ECO:0007669"/>
    <property type="project" value="UniProtKB-UniRule"/>
</dbReference>
<dbReference type="SMART" id="SM01057">
    <property type="entry name" value="Carb_anhydrase"/>
    <property type="match status" value="1"/>
</dbReference>
<proteinExistence type="inferred from homology"/>
<dbReference type="Proteomes" id="UP001318040">
    <property type="component" value="Chromosome 63"/>
</dbReference>
<evidence type="ECO:0000259" key="5">
    <source>
        <dbReference type="PROSITE" id="PS51144"/>
    </source>
</evidence>
<comment type="function">
    <text evidence="4">Reversible hydration of carbon dioxide.</text>
</comment>
<evidence type="ECO:0000256" key="3">
    <source>
        <dbReference type="ARBA" id="ARBA00022833"/>
    </source>
</evidence>
<feature type="domain" description="Alpha-carbonic anhydrase" evidence="5">
    <location>
        <begin position="42"/>
        <end position="294"/>
    </location>
</feature>
<keyword evidence="3 4" id="KW-0862">Zinc</keyword>
<dbReference type="Pfam" id="PF00194">
    <property type="entry name" value="Carb_anhydrase"/>
    <property type="match status" value="1"/>
</dbReference>
<dbReference type="PANTHER" id="PTHR18952">
    <property type="entry name" value="CARBONIC ANHYDRASE"/>
    <property type="match status" value="1"/>
</dbReference>
<organism evidence="6 7">
    <name type="scientific">Petromyzon marinus</name>
    <name type="common">Sea lamprey</name>
    <dbReference type="NCBI Taxonomy" id="7757"/>
    <lineage>
        <taxon>Eukaryota</taxon>
        <taxon>Metazoa</taxon>
        <taxon>Chordata</taxon>
        <taxon>Craniata</taxon>
        <taxon>Vertebrata</taxon>
        <taxon>Cyclostomata</taxon>
        <taxon>Hyperoartia</taxon>
        <taxon>Petromyzontiformes</taxon>
        <taxon>Petromyzontidae</taxon>
        <taxon>Petromyzon</taxon>
    </lineage>
</organism>
<dbReference type="PROSITE" id="PS51144">
    <property type="entry name" value="ALPHA_CA_2"/>
    <property type="match status" value="1"/>
</dbReference>
<reference evidence="7" key="1">
    <citation type="submission" date="2025-08" db="UniProtKB">
        <authorList>
            <consortium name="RefSeq"/>
        </authorList>
    </citation>
    <scope>IDENTIFICATION</scope>
    <source>
        <tissue evidence="7">Sperm</tissue>
    </source>
</reference>
<gene>
    <name evidence="7" type="primary">LOC116956127</name>
</gene>
<dbReference type="PANTHER" id="PTHR18952:SF25">
    <property type="entry name" value="CARBONIC ANHYDRASE 5B, MITOCHONDRIAL-RELATED"/>
    <property type="match status" value="1"/>
</dbReference>
<keyword evidence="2 4" id="KW-0479">Metal-binding</keyword>
<protein>
    <recommendedName>
        <fullName evidence="4">Carbonic anhydrase</fullName>
        <ecNumber evidence="4">4.2.1.1</ecNumber>
    </recommendedName>
</protein>
<dbReference type="GO" id="GO:0005739">
    <property type="term" value="C:mitochondrion"/>
    <property type="evidence" value="ECO:0007669"/>
    <property type="project" value="TreeGrafter"/>
</dbReference>
<evidence type="ECO:0000313" key="6">
    <source>
        <dbReference type="Proteomes" id="UP001318040"/>
    </source>
</evidence>
<comment type="catalytic activity">
    <reaction evidence="4">
        <text>hydrogencarbonate + H(+) = CO2 + H2O</text>
        <dbReference type="Rhea" id="RHEA:10748"/>
        <dbReference type="ChEBI" id="CHEBI:15377"/>
        <dbReference type="ChEBI" id="CHEBI:15378"/>
        <dbReference type="ChEBI" id="CHEBI:16526"/>
        <dbReference type="ChEBI" id="CHEBI:17544"/>
        <dbReference type="EC" id="4.2.1.1"/>
    </reaction>
</comment>
<dbReference type="GeneID" id="116956127"/>
<dbReference type="RefSeq" id="XP_032833479.1">
    <property type="nucleotide sequence ID" value="XM_032977588.1"/>
</dbReference>
<dbReference type="InterPro" id="IPR036398">
    <property type="entry name" value="CA_dom_sf"/>
</dbReference>
<dbReference type="InterPro" id="IPR023561">
    <property type="entry name" value="Carbonic_anhydrase_a-class"/>
</dbReference>
<dbReference type="InterPro" id="IPR018338">
    <property type="entry name" value="Carbonic_anhydrase_a-class_CS"/>
</dbReference>
<dbReference type="Gene3D" id="3.10.200.10">
    <property type="entry name" value="Alpha carbonic anhydrase"/>
    <property type="match status" value="1"/>
</dbReference>
<dbReference type="InterPro" id="IPR001148">
    <property type="entry name" value="CA_dom"/>
</dbReference>
<evidence type="ECO:0000256" key="1">
    <source>
        <dbReference type="ARBA" id="ARBA00010718"/>
    </source>
</evidence>
<dbReference type="AlphaFoldDB" id="A0AAJ7XG49"/>
<comment type="similarity">
    <text evidence="1 4">Belongs to the alpha-carbonic anhydrase family.</text>
</comment>
<sequence>MVVQAMASRLLGMTALRGLGPRAPGPPCRRAAPSRACSLLCPGRIFTKEDWDTKHSTISGRRQSPIDIQPAEGMFDSGLGPLHTHYHRSGPMLLYNNGYSFLAEYPDNCSANVLGGGPLQGRYRLKQFHFHWGASDERGSEHRVNGSAFPAELHLVHWHESCESFNEALVSKKGLAVLGVFVEVGETHARLQELVEALPNITHKGMMHEVGTFDPSGLLPPCLDFWTYPGSLTTPPPYETVTWFILKRSMSISGEQLASFRRLYVSAAGERAVRMVDNFRMPQPIMDRSVRSSFPVPIELQDAATDTAAPARG</sequence>
<name>A0AAJ7XG49_PETMA</name>
<dbReference type="KEGG" id="pmrn:116956127"/>
<comment type="cofactor">
    <cofactor evidence="4">
        <name>Zn(2+)</name>
        <dbReference type="ChEBI" id="CHEBI:29105"/>
    </cofactor>
</comment>
<keyword evidence="4" id="KW-0456">Lyase</keyword>
<evidence type="ECO:0000256" key="4">
    <source>
        <dbReference type="RuleBase" id="RU367011"/>
    </source>
</evidence>
<dbReference type="GO" id="GO:0008270">
    <property type="term" value="F:zinc ion binding"/>
    <property type="evidence" value="ECO:0007669"/>
    <property type="project" value="UniProtKB-UniRule"/>
</dbReference>